<organism evidence="1 2">
    <name type="scientific">Blattamonas nauphoetae</name>
    <dbReference type="NCBI Taxonomy" id="2049346"/>
    <lineage>
        <taxon>Eukaryota</taxon>
        <taxon>Metamonada</taxon>
        <taxon>Preaxostyla</taxon>
        <taxon>Oxymonadida</taxon>
        <taxon>Blattamonas</taxon>
    </lineage>
</organism>
<comment type="caution">
    <text evidence="1">The sequence shown here is derived from an EMBL/GenBank/DDBJ whole genome shotgun (WGS) entry which is preliminary data.</text>
</comment>
<name>A0ABQ9WSE0_9EUKA</name>
<protein>
    <submittedName>
        <fullName evidence="1">Uncharacterized protein</fullName>
    </submittedName>
</protein>
<evidence type="ECO:0000313" key="1">
    <source>
        <dbReference type="EMBL" id="KAK2942406.1"/>
    </source>
</evidence>
<gene>
    <name evidence="1" type="ORF">BLNAU_22673</name>
</gene>
<reference evidence="1 2" key="1">
    <citation type="journal article" date="2022" name="bioRxiv">
        <title>Genomics of Preaxostyla Flagellates Illuminates Evolutionary Transitions and the Path Towards Mitochondrial Loss.</title>
        <authorList>
            <person name="Novak L.V.F."/>
            <person name="Treitli S.C."/>
            <person name="Pyrih J."/>
            <person name="Halakuc P."/>
            <person name="Pipaliya S.V."/>
            <person name="Vacek V."/>
            <person name="Brzon O."/>
            <person name="Soukal P."/>
            <person name="Eme L."/>
            <person name="Dacks J.B."/>
            <person name="Karnkowska A."/>
            <person name="Elias M."/>
            <person name="Hampl V."/>
        </authorList>
    </citation>
    <scope>NUCLEOTIDE SEQUENCE [LARGE SCALE GENOMIC DNA]</scope>
    <source>
        <strain evidence="1">NAU3</strain>
        <tissue evidence="1">Gut</tissue>
    </source>
</reference>
<dbReference type="EMBL" id="JARBJD010000410">
    <property type="protein sequence ID" value="KAK2942406.1"/>
    <property type="molecule type" value="Genomic_DNA"/>
</dbReference>
<keyword evidence="2" id="KW-1185">Reference proteome</keyword>
<evidence type="ECO:0000313" key="2">
    <source>
        <dbReference type="Proteomes" id="UP001281761"/>
    </source>
</evidence>
<dbReference type="Proteomes" id="UP001281761">
    <property type="component" value="Unassembled WGS sequence"/>
</dbReference>
<proteinExistence type="predicted"/>
<accession>A0ABQ9WSE0</accession>
<sequence length="1831" mass="195308">MVFGRRYRINVRRVVQLQNDDIGNKLPKDEAESTQFGHSLLIQGHGLKFDTTHFILDSGPLFSFKTIIESNDTNYAAQSDIRTILSSSRLLNVTSVGNTQIQSGRMMGSEVKQTVIGCSVSSCTNHDSGTTFLSPNWGGSLACHNTSFSSCVRTSNAIIGQKHQNITQSTIGRTVVLASSSVTAVTFTLCTFNSMSIASGSSFTGAAINLHDSSSTLTIHQCFFHNCVVSGAGDDGGAIGVKEPKSGLPILITSSSFTDCKNTGTSGNYAGSMFINTYSPTTLSDCFFLACSSYFDGAATLVNNNPAILSNCAFDSCSSVSYAGALGMMSVSRIDLSYLQFRACTSANMPQMNDMYFESMAQSLITASTVRSCDSSSGRPNVFCFIGLVDLSSLVPPLASTPAVTASVSFSGDKATVTASTSTAISGTVGIVLIGSNVPRLVYAVFGNGYSPSTTATAIVSSGPNGVLPSTTYTTRTISFAGVLLRPSVQSATSTLHNANTTLITIAGSLLVDGSYSMLVSSVSGSLTIPLTFVGSTTLTATAPLYPSSASGRLEWGTLHTVERVFRTSGSDHIDIARLDVITFTTPSEPARITSVSCSLNGPKTVLVVELGGVKLTSLGQTVVLAGTSSQVSSSGVIFNVTSTKCLANFSIGSAEDGSHVVSGRQYTLSSVGSGSSSFVVNSGLTLTVPQPPRITKITPPPTASSSFVLSLEGTKLPSGETFNATLTSGHSFSVTFSSTSAGTSSSINIGQTGGLSFNTEYTIKSIIRAQAGKDDEHVLMSASTFKAPDGPTLTLVSCGFNSTDPNFVVVTLTTRLMPLVTFTLRVKTTTTPARTVDLPINFISPDSGQVNVEVYNRTNTLEYGREYSIDSLFKSDLNAGVSAKPFYLPPSPTRIESADCLLGGVKEKSGIVVLNGVNLGGGKQFTITVRKLEGSTPTGSEIPLSGTLSGGSSSTTHSLSIPIFGENNPRLSFETKYRITTFSVDGAVSALNKDVNFTVPSEPSRLMQLDQSLKYSSDEKTATVFLSGIGLSGEYEVTLSVNGSISHTIQLNATFKSNSEGTMVGILFDASSPALVDLAYSTTYEVVDLTGSAKVHVEDGLIFTTITEPPRLLKIDVDDFIDEKKTTISLSFTSVCLQSNSPVSMILESVHSDGTTPHQRTIILETDENGVLGTHHAQLYPIEVEPEKLNSQLEFGTKYKITSLMKEVQPIHFEKETTIFVVPPEPARVEACSDRKLNLARTELIVSLDGRSLKTGLGHICLSNGSSVWKSVVPIKIEDETRCSARFLVGSLEDTDHLEFGKQYTLQEMGDDSSGFVVNDGITVHVPHPPRLTSIDSQLNKQQTSCIIRLTGTNLVAGTEYDLILNSLTLRITFKTTTMGESSEVSIGRKGPLDYSTTYTLTSISPVNVEDGDVLIDSPLSFTTEDHTNKAVIVAEGGSNDTELCGSTSTPCRSVLDGFIVLNGQSGDELTMKILKEAGFGGRINVGEVNLTICGLFDDDNVLIVEETINKAPKEEGVVHISGGSFHLFDVALCLPQVSSMEAEKKPKFVISGFGSCLVERVVVRERWKGEGIGLGIVEWSGGSLSLFSIQMKSIWMGSERSLVKGSSTTNELSFELKNSIFDKVNTTNSELIVFSSTSESSHFEMWDCAFLSAKRIETTKHDDRVGVILVQTRQLSTEVQKCVFEDCGTLNSASSLTLNGGGLIVEIGSEGKTERRTVWIQDCLFIDKDSLWLESGGVIVQSSGKCYLRIDLSGSWFEDTTLTSLPLLRDRFGIPFIERKRKIVHSQTPNTPTAVLVVYGSLLPTISRRGSSFSSCSLRMMETHTTTSS</sequence>